<evidence type="ECO:0008006" key="3">
    <source>
        <dbReference type="Google" id="ProtNLM"/>
    </source>
</evidence>
<name>A0A6B2LEN7_9EUKA</name>
<reference evidence="2" key="1">
    <citation type="journal article" date="2020" name="J. Eukaryot. Microbiol.">
        <title>De novo Sequencing, Assembly and Annotation of the Transcriptome for the Free-Living Testate Amoeba Arcella intermedia.</title>
        <authorList>
            <person name="Ribeiro G.M."/>
            <person name="Porfirio-Sousa A.L."/>
            <person name="Maurer-Alcala X.X."/>
            <person name="Katz L.A."/>
            <person name="Lahr D.J.G."/>
        </authorList>
    </citation>
    <scope>NUCLEOTIDE SEQUENCE</scope>
</reference>
<feature type="compositionally biased region" description="Basic and acidic residues" evidence="1">
    <location>
        <begin position="60"/>
        <end position="81"/>
    </location>
</feature>
<dbReference type="EMBL" id="GIBP01006229">
    <property type="protein sequence ID" value="NDV35198.1"/>
    <property type="molecule type" value="Transcribed_RNA"/>
</dbReference>
<feature type="region of interest" description="Disordered" evidence="1">
    <location>
        <begin position="1"/>
        <end position="28"/>
    </location>
</feature>
<protein>
    <recommendedName>
        <fullName evidence="3">Trichohyalin-plectin-homology domain-containing protein</fullName>
    </recommendedName>
</protein>
<dbReference type="AlphaFoldDB" id="A0A6B2LEN7"/>
<feature type="region of interest" description="Disordered" evidence="1">
    <location>
        <begin position="60"/>
        <end position="95"/>
    </location>
</feature>
<sequence length="197" mass="24254">MLDLANFEKEREKRHQLEKEKREKEKDVDYKSILRDARRVERSELNKALDTREKLRQQRLKEEDNMDHEMIQISKETKESDWEQYDQQRNAHRNERESLAKKRLNQRHEELVSFRKQIHLQQQEQEDVERRREEWVTIYEVRNKEENALLPETVQEEILVNVLQHEGSEDGEETIDFRSERLKKNKLQLQFIPTPEH</sequence>
<evidence type="ECO:0000313" key="2">
    <source>
        <dbReference type="EMBL" id="NDV35198.1"/>
    </source>
</evidence>
<proteinExistence type="predicted"/>
<accession>A0A6B2LEN7</accession>
<evidence type="ECO:0000256" key="1">
    <source>
        <dbReference type="SAM" id="MobiDB-lite"/>
    </source>
</evidence>
<organism evidence="2">
    <name type="scientific">Arcella intermedia</name>
    <dbReference type="NCBI Taxonomy" id="1963864"/>
    <lineage>
        <taxon>Eukaryota</taxon>
        <taxon>Amoebozoa</taxon>
        <taxon>Tubulinea</taxon>
        <taxon>Elardia</taxon>
        <taxon>Arcellinida</taxon>
        <taxon>Sphaerothecina</taxon>
        <taxon>Arcellidae</taxon>
        <taxon>Arcella</taxon>
    </lineage>
</organism>